<dbReference type="PROSITE" id="PS50893">
    <property type="entry name" value="ABC_TRANSPORTER_2"/>
    <property type="match status" value="1"/>
</dbReference>
<dbReference type="InterPro" id="IPR017911">
    <property type="entry name" value="MacB-like_ATP-bd"/>
</dbReference>
<dbReference type="GO" id="GO:0098796">
    <property type="term" value="C:membrane protein complex"/>
    <property type="evidence" value="ECO:0007669"/>
    <property type="project" value="UniProtKB-ARBA"/>
</dbReference>
<dbReference type="GO" id="GO:0005886">
    <property type="term" value="C:plasma membrane"/>
    <property type="evidence" value="ECO:0007669"/>
    <property type="project" value="TreeGrafter"/>
</dbReference>
<dbReference type="Pfam" id="PF00005">
    <property type="entry name" value="ABC_tran"/>
    <property type="match status" value="1"/>
</dbReference>
<keyword evidence="2" id="KW-0547">Nucleotide-binding</keyword>
<proteinExistence type="inferred from homology"/>
<protein>
    <submittedName>
        <fullName evidence="6">ABC transporter ATP-binding protein</fullName>
    </submittedName>
</protein>
<dbReference type="PANTHER" id="PTHR24220:SF86">
    <property type="entry name" value="ABC TRANSPORTER ABCH.1"/>
    <property type="match status" value="1"/>
</dbReference>
<dbReference type="GO" id="GO:0005524">
    <property type="term" value="F:ATP binding"/>
    <property type="evidence" value="ECO:0007669"/>
    <property type="project" value="UniProtKB-KW"/>
</dbReference>
<evidence type="ECO:0000256" key="3">
    <source>
        <dbReference type="ARBA" id="ARBA00022840"/>
    </source>
</evidence>
<feature type="domain" description="ABC transporter" evidence="5">
    <location>
        <begin position="1"/>
        <end position="215"/>
    </location>
</feature>
<evidence type="ECO:0000256" key="1">
    <source>
        <dbReference type="ARBA" id="ARBA00022448"/>
    </source>
</evidence>
<accession>A0A6M4J0N8</accession>
<keyword evidence="1" id="KW-0813">Transport</keyword>
<dbReference type="FunFam" id="3.40.50.300:FF:000032">
    <property type="entry name" value="Export ABC transporter ATP-binding protein"/>
    <property type="match status" value="1"/>
</dbReference>
<dbReference type="Proteomes" id="UP000500938">
    <property type="component" value="Chromosome"/>
</dbReference>
<dbReference type="InterPro" id="IPR015854">
    <property type="entry name" value="ABC_transpr_LolD-like"/>
</dbReference>
<name>A0A6M4J0N8_9BACT</name>
<dbReference type="PROSITE" id="PS00211">
    <property type="entry name" value="ABC_TRANSPORTER_1"/>
    <property type="match status" value="1"/>
</dbReference>
<evidence type="ECO:0000313" key="7">
    <source>
        <dbReference type="Proteomes" id="UP000500938"/>
    </source>
</evidence>
<dbReference type="GO" id="GO:0022857">
    <property type="term" value="F:transmembrane transporter activity"/>
    <property type="evidence" value="ECO:0007669"/>
    <property type="project" value="TreeGrafter"/>
</dbReference>
<dbReference type="SUPFAM" id="SSF52540">
    <property type="entry name" value="P-loop containing nucleoside triphosphate hydrolases"/>
    <property type="match status" value="1"/>
</dbReference>
<dbReference type="InterPro" id="IPR003439">
    <property type="entry name" value="ABC_transporter-like_ATP-bd"/>
</dbReference>
<keyword evidence="3 6" id="KW-0067">ATP-binding</keyword>
<dbReference type="InterPro" id="IPR027417">
    <property type="entry name" value="P-loop_NTPase"/>
</dbReference>
<dbReference type="PANTHER" id="PTHR24220">
    <property type="entry name" value="IMPORT ATP-BINDING PROTEIN"/>
    <property type="match status" value="1"/>
</dbReference>
<evidence type="ECO:0000256" key="2">
    <source>
        <dbReference type="ARBA" id="ARBA00022741"/>
    </source>
</evidence>
<organism evidence="6 7">
    <name type="scientific">Gemmatimonas groenlandica</name>
    <dbReference type="NCBI Taxonomy" id="2732249"/>
    <lineage>
        <taxon>Bacteria</taxon>
        <taxon>Pseudomonadati</taxon>
        <taxon>Gemmatimonadota</taxon>
        <taxon>Gemmatimonadia</taxon>
        <taxon>Gemmatimonadales</taxon>
        <taxon>Gemmatimonadaceae</taxon>
        <taxon>Gemmatimonas</taxon>
    </lineage>
</organism>
<dbReference type="AlphaFoldDB" id="A0A6M4J0N8"/>
<evidence type="ECO:0000313" key="6">
    <source>
        <dbReference type="EMBL" id="QJR38061.1"/>
    </source>
</evidence>
<dbReference type="GO" id="GO:0016887">
    <property type="term" value="F:ATP hydrolysis activity"/>
    <property type="evidence" value="ECO:0007669"/>
    <property type="project" value="InterPro"/>
</dbReference>
<dbReference type="SMART" id="SM00382">
    <property type="entry name" value="AAA"/>
    <property type="match status" value="1"/>
</dbReference>
<evidence type="ECO:0000259" key="5">
    <source>
        <dbReference type="PROSITE" id="PS50893"/>
    </source>
</evidence>
<dbReference type="InterPro" id="IPR017871">
    <property type="entry name" value="ABC_transporter-like_CS"/>
</dbReference>
<gene>
    <name evidence="6" type="ORF">HKW67_00570</name>
</gene>
<dbReference type="CDD" id="cd03255">
    <property type="entry name" value="ABC_MJ0796_LolCDE_FtsE"/>
    <property type="match status" value="1"/>
</dbReference>
<dbReference type="EMBL" id="CP053085">
    <property type="protein sequence ID" value="QJR38061.1"/>
    <property type="molecule type" value="Genomic_DNA"/>
</dbReference>
<evidence type="ECO:0000256" key="4">
    <source>
        <dbReference type="ARBA" id="ARBA00038388"/>
    </source>
</evidence>
<dbReference type="Gene3D" id="3.40.50.300">
    <property type="entry name" value="P-loop containing nucleotide triphosphate hydrolases"/>
    <property type="match status" value="1"/>
</dbReference>
<sequence>MGGATVQAVRGIDLTIRRGEFAAITGPSGCGKSTLLHLLGAVDIPTTGRVLVNGRDTASLSDREATEFRLRQIGFVFQRFYLMPTLSASENVELPLAEAGMDKRARKARARELLGYVGLGDRLDHRPTQLSGGEQQRVAIARALSNEPALLLADEPTGELDADTGVRLLELFGQLHRDGRTLVFVTHDAVVAQAAQRVIRLHDGRVASDTAVHARSGA</sequence>
<reference evidence="6 7" key="1">
    <citation type="submission" date="2020-05" db="EMBL/GenBank/DDBJ databases">
        <title>Complete genome sequence of Gemmatimonas greenlandica TET16.</title>
        <authorList>
            <person name="Zeng Y."/>
        </authorList>
    </citation>
    <scope>NUCLEOTIDE SEQUENCE [LARGE SCALE GENOMIC DNA]</scope>
    <source>
        <strain evidence="6 7">TET16</strain>
    </source>
</reference>
<dbReference type="InterPro" id="IPR003593">
    <property type="entry name" value="AAA+_ATPase"/>
</dbReference>
<dbReference type="KEGG" id="ggr:HKW67_00570"/>
<comment type="similarity">
    <text evidence="4">Belongs to the ABC transporter superfamily. Macrolide exporter (TC 3.A.1.122) family.</text>
</comment>
<keyword evidence="7" id="KW-1185">Reference proteome</keyword>